<gene>
    <name evidence="2" type="ORF">HOLleu_24862</name>
</gene>
<dbReference type="OrthoDB" id="272500at2759"/>
<dbReference type="AlphaFoldDB" id="A0A9Q1BRV2"/>
<name>A0A9Q1BRV2_HOLLE</name>
<dbReference type="PANTHER" id="PTHR20371:SF1">
    <property type="entry name" value="ENOLASE-PHOSPHATASE E1"/>
    <property type="match status" value="1"/>
</dbReference>
<dbReference type="EMBL" id="JAIZAY010000012">
    <property type="protein sequence ID" value="KAJ8031615.1"/>
    <property type="molecule type" value="Genomic_DNA"/>
</dbReference>
<feature type="region of interest" description="Disordered" evidence="1">
    <location>
        <begin position="92"/>
        <end position="115"/>
    </location>
</feature>
<dbReference type="PANTHER" id="PTHR20371">
    <property type="entry name" value="ENOLASE-PHOSPHATASE E1"/>
    <property type="match status" value="1"/>
</dbReference>
<dbReference type="InterPro" id="IPR036412">
    <property type="entry name" value="HAD-like_sf"/>
</dbReference>
<evidence type="ECO:0000256" key="1">
    <source>
        <dbReference type="SAM" id="MobiDB-lite"/>
    </source>
</evidence>
<keyword evidence="3" id="KW-1185">Reference proteome</keyword>
<dbReference type="Proteomes" id="UP001152320">
    <property type="component" value="Chromosome 12"/>
</dbReference>
<dbReference type="InterPro" id="IPR023214">
    <property type="entry name" value="HAD_sf"/>
</dbReference>
<organism evidence="2 3">
    <name type="scientific">Holothuria leucospilota</name>
    <name type="common">Black long sea cucumber</name>
    <name type="synonym">Mertensiothuria leucospilota</name>
    <dbReference type="NCBI Taxonomy" id="206669"/>
    <lineage>
        <taxon>Eukaryota</taxon>
        <taxon>Metazoa</taxon>
        <taxon>Echinodermata</taxon>
        <taxon>Eleutherozoa</taxon>
        <taxon>Echinozoa</taxon>
        <taxon>Holothuroidea</taxon>
        <taxon>Aspidochirotacea</taxon>
        <taxon>Aspidochirotida</taxon>
        <taxon>Holothuriidae</taxon>
        <taxon>Holothuria</taxon>
    </lineage>
</organism>
<comment type="caution">
    <text evidence="2">The sequence shown here is derived from an EMBL/GenBank/DDBJ whole genome shotgun (WGS) entry which is preliminary data.</text>
</comment>
<dbReference type="GO" id="GO:0043874">
    <property type="term" value="F:acireductone synthase activity"/>
    <property type="evidence" value="ECO:0007669"/>
    <property type="project" value="TreeGrafter"/>
</dbReference>
<dbReference type="GO" id="GO:0019509">
    <property type="term" value="P:L-methionine salvage from methylthioadenosine"/>
    <property type="evidence" value="ECO:0007669"/>
    <property type="project" value="TreeGrafter"/>
</dbReference>
<reference evidence="2" key="1">
    <citation type="submission" date="2021-10" db="EMBL/GenBank/DDBJ databases">
        <title>Tropical sea cucumber genome reveals ecological adaptation and Cuvierian tubules defense mechanism.</title>
        <authorList>
            <person name="Chen T."/>
        </authorList>
    </citation>
    <scope>NUCLEOTIDE SEQUENCE</scope>
    <source>
        <strain evidence="2">Nanhai2018</strain>
        <tissue evidence="2">Muscle</tissue>
    </source>
</reference>
<evidence type="ECO:0000313" key="3">
    <source>
        <dbReference type="Proteomes" id="UP001152320"/>
    </source>
</evidence>
<protein>
    <submittedName>
        <fullName evidence="2">Enolase-phosphatase E1</fullName>
    </submittedName>
</protein>
<proteinExistence type="predicted"/>
<sequence length="115" mass="13133">MGGRLRYEFFSSYYDTKICCKRDEKSYSKSAEDVGYQPLETMSPSDIFEEAKAALSPGMKACLVIREGNTPLSEEVRSSYCTIHSFEELLPEAKSKRQKSEHETENEGKWLKNSS</sequence>
<dbReference type="SUPFAM" id="SSF56784">
    <property type="entry name" value="HAD-like"/>
    <property type="match status" value="1"/>
</dbReference>
<evidence type="ECO:0000313" key="2">
    <source>
        <dbReference type="EMBL" id="KAJ8031615.1"/>
    </source>
</evidence>
<accession>A0A9Q1BRV2</accession>
<dbReference type="Gene3D" id="3.40.50.1000">
    <property type="entry name" value="HAD superfamily/HAD-like"/>
    <property type="match status" value="1"/>
</dbReference>